<keyword evidence="1" id="KW-0732">Signal</keyword>
<dbReference type="PROSITE" id="PS51257">
    <property type="entry name" value="PROKAR_LIPOPROTEIN"/>
    <property type="match status" value="1"/>
</dbReference>
<dbReference type="AlphaFoldDB" id="A0A0S2W340"/>
<dbReference type="Pfam" id="PF14270">
    <property type="entry name" value="DUF4358"/>
    <property type="match status" value="1"/>
</dbReference>
<dbReference type="eggNOG" id="ENOG5032QU0">
    <property type="taxonomic scope" value="Bacteria"/>
</dbReference>
<evidence type="ECO:0000313" key="3">
    <source>
        <dbReference type="Proteomes" id="UP000064844"/>
    </source>
</evidence>
<dbReference type="RefSeq" id="WP_033116834.1">
    <property type="nucleotide sequence ID" value="NZ_CP011307.1"/>
</dbReference>
<evidence type="ECO:0008006" key="4">
    <source>
        <dbReference type="Google" id="ProtNLM"/>
    </source>
</evidence>
<reference evidence="2 3" key="1">
    <citation type="journal article" date="2015" name="Nat. Commun.">
        <title>Production of butyrate from lysine and the Amadori product fructoselysine by a human gut commensal.</title>
        <authorList>
            <person name="Bui T.P."/>
            <person name="Ritari J."/>
            <person name="Boeren S."/>
            <person name="de Waard P."/>
            <person name="Plugge C.M."/>
            <person name="de Vos W.M."/>
        </authorList>
    </citation>
    <scope>NUCLEOTIDE SEQUENCE [LARGE SCALE GENOMIC DNA]</scope>
    <source>
        <strain evidence="2 3">AF211</strain>
    </source>
</reference>
<evidence type="ECO:0000256" key="1">
    <source>
        <dbReference type="SAM" id="SignalP"/>
    </source>
</evidence>
<proteinExistence type="predicted"/>
<gene>
    <name evidence="2" type="ORF">IB211_01391c</name>
</gene>
<accession>A0A0S2W340</accession>
<feature type="chain" id="PRO_5039691851" description="DUF4358 domain-containing protein" evidence="1">
    <location>
        <begin position="20"/>
        <end position="174"/>
    </location>
</feature>
<dbReference type="InterPro" id="IPR025648">
    <property type="entry name" value="DUF4358"/>
</dbReference>
<reference evidence="3" key="2">
    <citation type="submission" date="2015-04" db="EMBL/GenBank/DDBJ databases">
        <title>A butyrogenic pathway from the amino acid lysine in a human gut commensal.</title>
        <authorList>
            <person name="de Vos W.M."/>
            <person name="Bui N.T.P."/>
            <person name="Plugge C.M."/>
            <person name="Ritari J."/>
        </authorList>
    </citation>
    <scope>NUCLEOTIDE SEQUENCE [LARGE SCALE GENOMIC DNA]</scope>
    <source>
        <strain evidence="3">AF211</strain>
    </source>
</reference>
<dbReference type="KEGG" id="ibu:IB211_01391c"/>
<feature type="signal peptide" evidence="1">
    <location>
        <begin position="1"/>
        <end position="19"/>
    </location>
</feature>
<organism evidence="2 3">
    <name type="scientific">Intestinimonas butyriciproducens</name>
    <dbReference type="NCBI Taxonomy" id="1297617"/>
    <lineage>
        <taxon>Bacteria</taxon>
        <taxon>Bacillati</taxon>
        <taxon>Bacillota</taxon>
        <taxon>Clostridia</taxon>
        <taxon>Eubacteriales</taxon>
        <taxon>Intestinimonas</taxon>
    </lineage>
</organism>
<dbReference type="EMBL" id="CP011307">
    <property type="protein sequence ID" value="ALP93784.1"/>
    <property type="molecule type" value="Genomic_DNA"/>
</dbReference>
<sequence>MKRIATLSLAALMLIAALAGCSGQKPQESDAPAKTPEAYTEAYQSAIEAARDQEMNEAVPVITSSSDSMADMILPMLGITDDNTTAYAVAVSPMNIKAYGIAAILPAEGKSDEVLEGVQGFVDQQKQNFEQYLADQYDIANAAKVETLEDGTILLVMSEGQDAIFDSIKDALSQ</sequence>
<dbReference type="Proteomes" id="UP000064844">
    <property type="component" value="Chromosome"/>
</dbReference>
<name>A0A0S2W340_9FIRM</name>
<protein>
    <recommendedName>
        <fullName evidence="4">DUF4358 domain-containing protein</fullName>
    </recommendedName>
</protein>
<evidence type="ECO:0000313" key="2">
    <source>
        <dbReference type="EMBL" id="ALP93784.1"/>
    </source>
</evidence>
<keyword evidence="3" id="KW-1185">Reference proteome</keyword>